<feature type="region of interest" description="Disordered" evidence="1">
    <location>
        <begin position="59"/>
        <end position="111"/>
    </location>
</feature>
<accession>A0A074X711</accession>
<dbReference type="HOGENOM" id="CLU_1602360_0_0_1"/>
<dbReference type="GeneID" id="25412873"/>
<reference evidence="3 4" key="1">
    <citation type="journal article" date="2014" name="BMC Genomics">
        <title>Genome sequencing of four Aureobasidium pullulans varieties: biotechnological potential, stress tolerance, and description of new species.</title>
        <authorList>
            <person name="Gostin Ar C."/>
            <person name="Ohm R.A."/>
            <person name="Kogej T."/>
            <person name="Sonjak S."/>
            <person name="Turk M."/>
            <person name="Zajc J."/>
            <person name="Zalar P."/>
            <person name="Grube M."/>
            <person name="Sun H."/>
            <person name="Han J."/>
            <person name="Sharma A."/>
            <person name="Chiniquy J."/>
            <person name="Ngan C.Y."/>
            <person name="Lipzen A."/>
            <person name="Barry K."/>
            <person name="Grigoriev I.V."/>
            <person name="Gunde-Cimerman N."/>
        </authorList>
    </citation>
    <scope>NUCLEOTIDE SEQUENCE [LARGE SCALE GENOMIC DNA]</scope>
    <source>
        <strain evidence="3 4">CBS 147.97</strain>
    </source>
</reference>
<keyword evidence="4" id="KW-1185">Reference proteome</keyword>
<organism evidence="3 4">
    <name type="scientific">Aureobasidium namibiae CBS 147.97</name>
    <dbReference type="NCBI Taxonomy" id="1043004"/>
    <lineage>
        <taxon>Eukaryota</taxon>
        <taxon>Fungi</taxon>
        <taxon>Dikarya</taxon>
        <taxon>Ascomycota</taxon>
        <taxon>Pezizomycotina</taxon>
        <taxon>Dothideomycetes</taxon>
        <taxon>Dothideomycetidae</taxon>
        <taxon>Dothideales</taxon>
        <taxon>Saccotheciaceae</taxon>
        <taxon>Aureobasidium</taxon>
    </lineage>
</organism>
<feature type="transmembrane region" description="Helical" evidence="2">
    <location>
        <begin position="7"/>
        <end position="25"/>
    </location>
</feature>
<name>A0A074X711_9PEZI</name>
<dbReference type="OrthoDB" id="3934519at2759"/>
<proteinExistence type="predicted"/>
<dbReference type="AlphaFoldDB" id="A0A074X711"/>
<evidence type="ECO:0000256" key="1">
    <source>
        <dbReference type="SAM" id="MobiDB-lite"/>
    </source>
</evidence>
<sequence length="166" mass="18391">MNAAGTICLALFLTIFGVVFFWYVWIRTFEWELAFWYRAVLRQRVENAVEAVAEDVEMAGSAAGGSKAPSNKSGGKEGGEGGSKSPSKHGSKKSGEEGGSKAASKKSGNREVELELYSVRREEDWRETGGQERRDRRKESSIFFDAENFLAKIMNNNGNGNPDLWI</sequence>
<dbReference type="Proteomes" id="UP000027730">
    <property type="component" value="Unassembled WGS sequence"/>
</dbReference>
<keyword evidence="2" id="KW-0472">Membrane</keyword>
<evidence type="ECO:0000313" key="3">
    <source>
        <dbReference type="EMBL" id="KEQ77827.1"/>
    </source>
</evidence>
<dbReference type="RefSeq" id="XP_013432096.1">
    <property type="nucleotide sequence ID" value="XM_013576642.1"/>
</dbReference>
<evidence type="ECO:0000256" key="2">
    <source>
        <dbReference type="SAM" id="Phobius"/>
    </source>
</evidence>
<protein>
    <submittedName>
        <fullName evidence="3">Uncharacterized protein</fullName>
    </submittedName>
</protein>
<keyword evidence="2" id="KW-0812">Transmembrane</keyword>
<gene>
    <name evidence="3" type="ORF">M436DRAFT_59781</name>
</gene>
<feature type="compositionally biased region" description="Low complexity" evidence="1">
    <location>
        <begin position="59"/>
        <end position="73"/>
    </location>
</feature>
<evidence type="ECO:0000313" key="4">
    <source>
        <dbReference type="Proteomes" id="UP000027730"/>
    </source>
</evidence>
<keyword evidence="2" id="KW-1133">Transmembrane helix</keyword>
<dbReference type="EMBL" id="KL584702">
    <property type="protein sequence ID" value="KEQ77827.1"/>
    <property type="molecule type" value="Genomic_DNA"/>
</dbReference>